<dbReference type="RefSeq" id="WP_277901178.1">
    <property type="nucleotide sequence ID" value="NZ_JAPMUA010000007.1"/>
</dbReference>
<keyword evidence="2" id="KW-1185">Reference proteome</keyword>
<accession>A0ABT6FWF0</accession>
<comment type="caution">
    <text evidence="1">The sequence shown here is derived from an EMBL/GenBank/DDBJ whole genome shotgun (WGS) entry which is preliminary data.</text>
</comment>
<organism evidence="1 2">
    <name type="scientific">Galbibacter pacificus</name>
    <dbReference type="NCBI Taxonomy" id="2996052"/>
    <lineage>
        <taxon>Bacteria</taxon>
        <taxon>Pseudomonadati</taxon>
        <taxon>Bacteroidota</taxon>
        <taxon>Flavobacteriia</taxon>
        <taxon>Flavobacteriales</taxon>
        <taxon>Flavobacteriaceae</taxon>
        <taxon>Galbibacter</taxon>
    </lineage>
</organism>
<dbReference type="EMBL" id="JAPMUA010000007">
    <property type="protein sequence ID" value="MDG3587593.1"/>
    <property type="molecule type" value="Genomic_DNA"/>
</dbReference>
<sequence length="76" mass="8870">MKTAIQIDITFEQILELVKKLPTKQKIKLTEELEKEGVKTKLSKLLDKFKTDELSIESINDEVEAVRQKLYGKQKH</sequence>
<evidence type="ECO:0000313" key="1">
    <source>
        <dbReference type="EMBL" id="MDG3587593.1"/>
    </source>
</evidence>
<dbReference type="NCBIfam" id="NF047401">
    <property type="entry name" value="TA_anti_VapB15"/>
    <property type="match status" value="1"/>
</dbReference>
<reference evidence="1" key="1">
    <citation type="submission" date="2022-11" db="EMBL/GenBank/DDBJ databases">
        <title>High-quality draft genome sequence of Galbibacter sp. strain CMA-7.</title>
        <authorList>
            <person name="Wei L."/>
            <person name="Dong C."/>
            <person name="Shao Z."/>
        </authorList>
    </citation>
    <scope>NUCLEOTIDE SEQUENCE</scope>
    <source>
        <strain evidence="1">CMA-7</strain>
    </source>
</reference>
<dbReference type="Proteomes" id="UP001153642">
    <property type="component" value="Unassembled WGS sequence"/>
</dbReference>
<proteinExistence type="predicted"/>
<gene>
    <name evidence="1" type="ORF">OSR52_17170</name>
</gene>
<protein>
    <submittedName>
        <fullName evidence="1">Uncharacterized protein</fullName>
    </submittedName>
</protein>
<evidence type="ECO:0000313" key="2">
    <source>
        <dbReference type="Proteomes" id="UP001153642"/>
    </source>
</evidence>
<name>A0ABT6FWF0_9FLAO</name>